<dbReference type="Proteomes" id="UP000037729">
    <property type="component" value="Unassembled WGS sequence"/>
</dbReference>
<dbReference type="InterPro" id="IPR002774">
    <property type="entry name" value="Flagellin_arc-type"/>
</dbReference>
<sequence>MGFSVSGSAAVIFVAAFIGFGMFYSAAANSFERVNDAREDQRDRLLDQQNTDISLVSATWNSSGNDNLVVTVDNTGSETLSVDATDLLVDNEYRAGYGTTVDGDGSTDIWASQERLTITVSSLSSQPDRVKVVTENGIADTMVVS</sequence>
<comment type="caution">
    <text evidence="1">The sequence shown here is derived from an EMBL/GenBank/DDBJ whole genome shotgun (WGS) entry which is preliminary data.</text>
</comment>
<dbReference type="Pfam" id="PF01917">
    <property type="entry name" value="Flagellin_arch-type"/>
    <property type="match status" value="1"/>
</dbReference>
<dbReference type="PANTHER" id="PTHR42200:SF2">
    <property type="entry name" value="ARCHAEAL FLAGELLA-RELATED PROTEIN F"/>
    <property type="match status" value="1"/>
</dbReference>
<reference evidence="1 2" key="1">
    <citation type="submission" date="2015-08" db="EMBL/GenBank/DDBJ databases">
        <title>Genomes of Isolates from Cabo Rojo, PR.</title>
        <authorList>
            <person name="Sanchez-Nieves R.L."/>
            <person name="Montalvo-Rodriguez R."/>
        </authorList>
    </citation>
    <scope>NUCLEOTIDE SEQUENCE [LARGE SCALE GENOMIC DNA]</scope>
    <source>
        <strain evidence="1 2">SL3</strain>
    </source>
</reference>
<protein>
    <submittedName>
        <fullName evidence="1">Flagellin</fullName>
    </submittedName>
</protein>
<keyword evidence="1" id="KW-0282">Flagellum</keyword>
<dbReference type="GO" id="GO:0005198">
    <property type="term" value="F:structural molecule activity"/>
    <property type="evidence" value="ECO:0007669"/>
    <property type="project" value="InterPro"/>
</dbReference>
<dbReference type="OrthoDB" id="62189at2157"/>
<dbReference type="AlphaFoldDB" id="A0A0N0BP67"/>
<dbReference type="GO" id="GO:0097588">
    <property type="term" value="P:archaeal or bacterial-type flagellum-dependent cell motility"/>
    <property type="evidence" value="ECO:0007669"/>
    <property type="project" value="InterPro"/>
</dbReference>
<keyword evidence="1" id="KW-0969">Cilium</keyword>
<proteinExistence type="predicted"/>
<evidence type="ECO:0000313" key="2">
    <source>
        <dbReference type="Proteomes" id="UP000037729"/>
    </source>
</evidence>
<dbReference type="STRING" id="1705562.AMS69_06145"/>
<gene>
    <name evidence="1" type="ORF">AMS69_06145</name>
</gene>
<dbReference type="RefSeq" id="WP_053967198.1">
    <property type="nucleotide sequence ID" value="NZ_LIUF01000002.1"/>
</dbReference>
<dbReference type="PATRIC" id="fig|1705562.3.peg.2284"/>
<keyword evidence="2" id="KW-1185">Reference proteome</keyword>
<accession>A0A0N0BP67</accession>
<dbReference type="EMBL" id="LIUF01000002">
    <property type="protein sequence ID" value="KOX93504.1"/>
    <property type="molecule type" value="Genomic_DNA"/>
</dbReference>
<organism evidence="1 2">
    <name type="scientific">Haloarcula rubripromontorii</name>
    <dbReference type="NCBI Taxonomy" id="1705562"/>
    <lineage>
        <taxon>Archaea</taxon>
        <taxon>Methanobacteriati</taxon>
        <taxon>Methanobacteriota</taxon>
        <taxon>Stenosarchaea group</taxon>
        <taxon>Halobacteria</taxon>
        <taxon>Halobacteriales</taxon>
        <taxon>Haloarculaceae</taxon>
        <taxon>Haloarcula</taxon>
    </lineage>
</organism>
<evidence type="ECO:0000313" key="1">
    <source>
        <dbReference type="EMBL" id="KOX93504.1"/>
    </source>
</evidence>
<dbReference type="PANTHER" id="PTHR42200">
    <property type="entry name" value="ARCHAEAL FLAGELLA-RELATED PROTEIN F-RELATED"/>
    <property type="match status" value="1"/>
</dbReference>
<name>A0A0N0BP67_9EURY</name>
<keyword evidence="1" id="KW-0966">Cell projection</keyword>